<sequence length="170" mass="18303">MYQSTFSRTGEKVLGIIGIVLNVIAIILVVMAVVEVGSGTFEADLEEFILTDPTLAPEDAEATLVALSGLTEAIEVFGWVIGISLVVSTILAIIAVINLNDNKKPVLAGVLFVIAGILSGIISLTALIFYIAAIMCFVRKPPLEDEQMIRVDEPVEIETQDEDDSPYRPL</sequence>
<keyword evidence="1" id="KW-1133">Transmembrane helix</keyword>
<feature type="transmembrane region" description="Helical" evidence="1">
    <location>
        <begin position="12"/>
        <end position="34"/>
    </location>
</feature>
<feature type="transmembrane region" description="Helical" evidence="1">
    <location>
        <begin position="76"/>
        <end position="99"/>
    </location>
</feature>
<name>A0A1Q2L3C4_9BACL</name>
<feature type="transmembrane region" description="Helical" evidence="1">
    <location>
        <begin position="106"/>
        <end position="132"/>
    </location>
</feature>
<evidence type="ECO:0000313" key="3">
    <source>
        <dbReference type="EMBL" id="AQQ54965.1"/>
    </source>
</evidence>
<organism evidence="3 4">
    <name type="scientific">Planococcus lenghuensis</name>
    <dbReference type="NCBI Taxonomy" id="2213202"/>
    <lineage>
        <taxon>Bacteria</taxon>
        <taxon>Bacillati</taxon>
        <taxon>Bacillota</taxon>
        <taxon>Bacilli</taxon>
        <taxon>Bacillales</taxon>
        <taxon>Caryophanaceae</taxon>
        <taxon>Planococcus</taxon>
    </lineage>
</organism>
<keyword evidence="4" id="KW-1185">Reference proteome</keyword>
<dbReference type="KEGG" id="pmar:B0X71_02510"/>
<dbReference type="AlphaFoldDB" id="A0A1Q2L3C4"/>
<evidence type="ECO:0000259" key="2">
    <source>
        <dbReference type="Pfam" id="PF13273"/>
    </source>
</evidence>
<dbReference type="EMBL" id="CP019640">
    <property type="protein sequence ID" value="AQQ54965.1"/>
    <property type="molecule type" value="Genomic_DNA"/>
</dbReference>
<dbReference type="Pfam" id="PF13273">
    <property type="entry name" value="DUF4064"/>
    <property type="match status" value="1"/>
</dbReference>
<protein>
    <recommendedName>
        <fullName evidence="2">DUF4064 domain-containing protein</fullName>
    </recommendedName>
</protein>
<gene>
    <name evidence="3" type="ORF">B0X71_02510</name>
</gene>
<keyword evidence="1" id="KW-0812">Transmembrane</keyword>
<feature type="domain" description="DUF4064" evidence="2">
    <location>
        <begin position="7"/>
        <end position="121"/>
    </location>
</feature>
<evidence type="ECO:0000313" key="4">
    <source>
        <dbReference type="Proteomes" id="UP000188184"/>
    </source>
</evidence>
<accession>A0A1Q2L3C4</accession>
<keyword evidence="1" id="KW-0472">Membrane</keyword>
<evidence type="ECO:0000256" key="1">
    <source>
        <dbReference type="SAM" id="Phobius"/>
    </source>
</evidence>
<dbReference type="Proteomes" id="UP000188184">
    <property type="component" value="Chromosome"/>
</dbReference>
<reference evidence="3 4" key="1">
    <citation type="submission" date="2017-02" db="EMBL/GenBank/DDBJ databases">
        <title>The complete genomic sequence of a novel cold adapted crude oil-degrading bacterium Planococcus qaidamina Y42.</title>
        <authorList>
            <person name="Yang R."/>
        </authorList>
    </citation>
    <scope>NUCLEOTIDE SEQUENCE [LARGE SCALE GENOMIC DNA]</scope>
    <source>
        <strain evidence="3 4">Y42</strain>
    </source>
</reference>
<dbReference type="InterPro" id="IPR025273">
    <property type="entry name" value="DUF4064"/>
</dbReference>
<proteinExistence type="predicted"/>